<reference evidence="2" key="1">
    <citation type="submission" date="2022-08" db="EMBL/GenBank/DDBJ databases">
        <authorList>
            <consortium name="DOE Joint Genome Institute"/>
            <person name="Min B."/>
            <person name="Riley R."/>
            <person name="Sierra-Patev S."/>
            <person name="Naranjo-Ortiz M."/>
            <person name="Looney B."/>
            <person name="Konkel Z."/>
            <person name="Slot J.C."/>
            <person name="Sakamoto Y."/>
            <person name="Steenwyk J.L."/>
            <person name="Rokas A."/>
            <person name="Carro J."/>
            <person name="Camarero S."/>
            <person name="Ferreira P."/>
            <person name="Molpeceres G."/>
            <person name="Ruiz-Duenas F.J."/>
            <person name="Serrano A."/>
            <person name="Henrissat B."/>
            <person name="Drula E."/>
            <person name="Hughes K.W."/>
            <person name="Mata J.L."/>
            <person name="Ishikawa N.K."/>
            <person name="Vargas-Isla R."/>
            <person name="Ushijima S."/>
            <person name="Smith C.A."/>
            <person name="Ahrendt S."/>
            <person name="Andreopoulos W."/>
            <person name="He G."/>
            <person name="Labutti K."/>
            <person name="Lipzen A."/>
            <person name="Ng V."/>
            <person name="Sandor L."/>
            <person name="Barry K."/>
            <person name="Martinez A.T."/>
            <person name="Xiao Y."/>
            <person name="Gibbons J.G."/>
            <person name="Terashima K."/>
            <person name="Hibbett D.S."/>
            <person name="Grigoriev I.V."/>
        </authorList>
    </citation>
    <scope>NUCLEOTIDE SEQUENCE</scope>
    <source>
        <strain evidence="2">TFB9207</strain>
    </source>
</reference>
<dbReference type="PROSITE" id="PS50013">
    <property type="entry name" value="CHROMO_2"/>
    <property type="match status" value="1"/>
</dbReference>
<feature type="domain" description="Chromo" evidence="1">
    <location>
        <begin position="1"/>
        <end position="64"/>
    </location>
</feature>
<dbReference type="InterPro" id="IPR016197">
    <property type="entry name" value="Chromo-like_dom_sf"/>
</dbReference>
<evidence type="ECO:0000313" key="2">
    <source>
        <dbReference type="EMBL" id="KAJ3832317.1"/>
    </source>
</evidence>
<evidence type="ECO:0000313" key="3">
    <source>
        <dbReference type="Proteomes" id="UP001163846"/>
    </source>
</evidence>
<dbReference type="EMBL" id="MU807000">
    <property type="protein sequence ID" value="KAJ3832317.1"/>
    <property type="molecule type" value="Genomic_DNA"/>
</dbReference>
<dbReference type="AlphaFoldDB" id="A0AA38U4P2"/>
<organism evidence="2 3">
    <name type="scientific">Lentinula raphanica</name>
    <dbReference type="NCBI Taxonomy" id="153919"/>
    <lineage>
        <taxon>Eukaryota</taxon>
        <taxon>Fungi</taxon>
        <taxon>Dikarya</taxon>
        <taxon>Basidiomycota</taxon>
        <taxon>Agaricomycotina</taxon>
        <taxon>Agaricomycetes</taxon>
        <taxon>Agaricomycetidae</taxon>
        <taxon>Agaricales</taxon>
        <taxon>Marasmiineae</taxon>
        <taxon>Omphalotaceae</taxon>
        <taxon>Lentinula</taxon>
    </lineage>
</organism>
<comment type="caution">
    <text evidence="2">The sequence shown here is derived from an EMBL/GenBank/DDBJ whole genome shotgun (WGS) entry which is preliminary data.</text>
</comment>
<gene>
    <name evidence="2" type="ORF">F5878DRAFT_548356</name>
</gene>
<dbReference type="GO" id="GO:0006338">
    <property type="term" value="P:chromatin remodeling"/>
    <property type="evidence" value="ECO:0007669"/>
    <property type="project" value="UniProtKB-ARBA"/>
</dbReference>
<dbReference type="Proteomes" id="UP001163846">
    <property type="component" value="Unassembled WGS sequence"/>
</dbReference>
<dbReference type="Gene3D" id="2.40.50.40">
    <property type="match status" value="1"/>
</dbReference>
<proteinExistence type="predicted"/>
<accession>A0AA38U4P2</accession>
<keyword evidence="3" id="KW-1185">Reference proteome</keyword>
<protein>
    <recommendedName>
        <fullName evidence="1">Chromo domain-containing protein</fullName>
    </recommendedName>
</protein>
<dbReference type="InterPro" id="IPR000953">
    <property type="entry name" value="Chromo/chromo_shadow_dom"/>
</dbReference>
<dbReference type="SUPFAM" id="SSF54160">
    <property type="entry name" value="Chromo domain-like"/>
    <property type="match status" value="1"/>
</dbReference>
<name>A0AA38U4P2_9AGAR</name>
<sequence length="64" mass="7611">MSLTFVIDFKSNWFKRCPLRYFVRWSGYEGTDEEFSWVAADDIHVDKLIPAFHLRYPDKPGPLT</sequence>
<evidence type="ECO:0000259" key="1">
    <source>
        <dbReference type="PROSITE" id="PS50013"/>
    </source>
</evidence>